<accession>A0A1E5T0E9</accession>
<dbReference type="GO" id="GO:0016462">
    <property type="term" value="F:pyrophosphatase activity"/>
    <property type="evidence" value="ECO:0007669"/>
    <property type="project" value="TreeGrafter"/>
</dbReference>
<dbReference type="EMBL" id="MDGQ01000005">
    <property type="protein sequence ID" value="OEK04858.1"/>
    <property type="molecule type" value="Genomic_DNA"/>
</dbReference>
<dbReference type="OrthoDB" id="9814545at2"/>
<dbReference type="InterPro" id="IPR050273">
    <property type="entry name" value="GppA/Ppx_hydrolase"/>
</dbReference>
<dbReference type="PANTHER" id="PTHR30005:SF0">
    <property type="entry name" value="RETROGRADE REGULATION PROTEIN 2"/>
    <property type="match status" value="1"/>
</dbReference>
<dbReference type="RefSeq" id="WP_069836363.1">
    <property type="nucleotide sequence ID" value="NZ_MDGQ01000005.1"/>
</dbReference>
<dbReference type="Proteomes" id="UP000095552">
    <property type="component" value="Unassembled WGS sequence"/>
</dbReference>
<dbReference type="Gene3D" id="3.30.420.40">
    <property type="match status" value="1"/>
</dbReference>
<reference evidence="2 3" key="1">
    <citation type="submission" date="2016-08" db="EMBL/GenBank/DDBJ databases">
        <title>Draft genome of Fabibacter sp. strain SK-8.</title>
        <authorList>
            <person name="Wong S.-K."/>
            <person name="Hamasaki K."/>
            <person name="Yoshizawa S."/>
        </authorList>
    </citation>
    <scope>NUCLEOTIDE SEQUENCE [LARGE SCALE GENOMIC DNA]</scope>
    <source>
        <strain evidence="2 3">SK-8</strain>
    </source>
</reference>
<gene>
    <name evidence="2" type="ORF">BFP71_15580</name>
</gene>
<dbReference type="InterPro" id="IPR043129">
    <property type="entry name" value="ATPase_NBD"/>
</dbReference>
<dbReference type="Pfam" id="PF02541">
    <property type="entry name" value="Ppx-GppA"/>
    <property type="match status" value="1"/>
</dbReference>
<comment type="caution">
    <text evidence="2">The sequence shown here is derived from an EMBL/GenBank/DDBJ whole genome shotgun (WGS) entry which is preliminary data.</text>
</comment>
<dbReference type="STRING" id="1563681.BFP71_15580"/>
<dbReference type="PANTHER" id="PTHR30005">
    <property type="entry name" value="EXOPOLYPHOSPHATASE"/>
    <property type="match status" value="1"/>
</dbReference>
<sequence length="299" mass="33722">MKLAAIDIGSNAIRFQVTNVINHDGKLSFKKLEYIRFPLRLGNDVFRTNSISPDKADRFFRLMNAFKLLIDLYEVDDYYACATSAMRESENGRTIVSRVKQLLGLTIHIIDGDEEAKFINNIILKDISDGIFLHIDVGGGSTELNIIQNRKNLTSRSFKLGSVRSIEAQTSIRMMQEMTEWIAAQTAHYHEDITAIGTGGNIQKLYELTDSKGKSKSAHYADLLQTQSYLKTLSQEQKIKHLKLNEDRADVIVPASRIYLEAMKAARADLILVPDVGLKDGIMQMLYEKHIPDSLLGLK</sequence>
<keyword evidence="3" id="KW-1185">Reference proteome</keyword>
<name>A0A1E5T0E9_9BACT</name>
<feature type="domain" description="Ppx/GppA phosphatase N-terminal" evidence="1">
    <location>
        <begin position="24"/>
        <end position="287"/>
    </location>
</feature>
<evidence type="ECO:0000313" key="3">
    <source>
        <dbReference type="Proteomes" id="UP000095552"/>
    </source>
</evidence>
<evidence type="ECO:0000259" key="1">
    <source>
        <dbReference type="Pfam" id="PF02541"/>
    </source>
</evidence>
<evidence type="ECO:0000313" key="2">
    <source>
        <dbReference type="EMBL" id="OEK04858.1"/>
    </source>
</evidence>
<dbReference type="CDD" id="cd24006">
    <property type="entry name" value="ASKHA_NBD_PPX_GppA"/>
    <property type="match status" value="1"/>
</dbReference>
<dbReference type="Gene3D" id="3.30.420.150">
    <property type="entry name" value="Exopolyphosphatase. Domain 2"/>
    <property type="match status" value="1"/>
</dbReference>
<dbReference type="InterPro" id="IPR003695">
    <property type="entry name" value="Ppx_GppA_N"/>
</dbReference>
<proteinExistence type="predicted"/>
<dbReference type="SUPFAM" id="SSF53067">
    <property type="entry name" value="Actin-like ATPase domain"/>
    <property type="match status" value="2"/>
</dbReference>
<protein>
    <submittedName>
        <fullName evidence="2">Phosphatase</fullName>
    </submittedName>
</protein>
<dbReference type="AlphaFoldDB" id="A0A1E5T0E9"/>
<organism evidence="2 3">
    <name type="scientific">Roseivirga misakiensis</name>
    <dbReference type="NCBI Taxonomy" id="1563681"/>
    <lineage>
        <taxon>Bacteria</taxon>
        <taxon>Pseudomonadati</taxon>
        <taxon>Bacteroidota</taxon>
        <taxon>Cytophagia</taxon>
        <taxon>Cytophagales</taxon>
        <taxon>Roseivirgaceae</taxon>
        <taxon>Roseivirga</taxon>
    </lineage>
</organism>